<comment type="function">
    <text evidence="2">Antitoxin component of a type II toxin-antitoxin (TA) system.</text>
</comment>
<dbReference type="Proteomes" id="UP000016569">
    <property type="component" value="Unassembled WGS sequence"/>
</dbReference>
<accession>A0A8E0TSN9</accession>
<dbReference type="Gene3D" id="3.40.1620.10">
    <property type="entry name" value="YefM-like domain"/>
    <property type="match status" value="1"/>
</dbReference>
<evidence type="ECO:0000256" key="1">
    <source>
        <dbReference type="ARBA" id="ARBA00009981"/>
    </source>
</evidence>
<dbReference type="EMBL" id="BATC01000101">
    <property type="protein sequence ID" value="GAD60652.1"/>
    <property type="molecule type" value="Genomic_DNA"/>
</dbReference>
<dbReference type="OrthoDB" id="7473440at2"/>
<evidence type="ECO:0000313" key="3">
    <source>
        <dbReference type="EMBL" id="GAD60652.1"/>
    </source>
</evidence>
<name>A0A8E0TSN9_9CAUL</name>
<dbReference type="SUPFAM" id="SSF143120">
    <property type="entry name" value="YefM-like"/>
    <property type="match status" value="1"/>
</dbReference>
<proteinExistence type="inferred from homology"/>
<comment type="similarity">
    <text evidence="1 2">Belongs to the phD/YefM antitoxin family.</text>
</comment>
<dbReference type="InterPro" id="IPR036165">
    <property type="entry name" value="YefM-like_sf"/>
</dbReference>
<dbReference type="RefSeq" id="WP_021698746.1">
    <property type="nucleotide sequence ID" value="NZ_BATC01000101.1"/>
</dbReference>
<evidence type="ECO:0000256" key="2">
    <source>
        <dbReference type="RuleBase" id="RU362080"/>
    </source>
</evidence>
<reference evidence="4" key="1">
    <citation type="journal article" date="2013" name="Genome Announc.">
        <title>Draft Genome Sequence of the Dimorphic Prosthecate Bacterium Brevundimonas abyssalis TAR-001T.</title>
        <authorList>
            <person name="Tsubouchi T."/>
            <person name="Nishi S."/>
            <person name="Usui K."/>
            <person name="Shimane Y."/>
            <person name="Takaki Y."/>
            <person name="Maruyama T."/>
            <person name="Hatada Y."/>
        </authorList>
    </citation>
    <scope>NUCLEOTIDE SEQUENCE [LARGE SCALE GENOMIC DNA]</scope>
    <source>
        <strain evidence="4">TAR-001</strain>
    </source>
</reference>
<dbReference type="AlphaFoldDB" id="A0A8E0TSN9"/>
<evidence type="ECO:0000313" key="4">
    <source>
        <dbReference type="Proteomes" id="UP000016569"/>
    </source>
</evidence>
<dbReference type="Pfam" id="PF02604">
    <property type="entry name" value="PhdYeFM_antitox"/>
    <property type="match status" value="1"/>
</dbReference>
<gene>
    <name evidence="3" type="ORF">MBEBAB_2902</name>
</gene>
<organism evidence="3 4">
    <name type="scientific">Brevundimonas abyssalis TAR-001</name>
    <dbReference type="NCBI Taxonomy" id="1391729"/>
    <lineage>
        <taxon>Bacteria</taxon>
        <taxon>Pseudomonadati</taxon>
        <taxon>Pseudomonadota</taxon>
        <taxon>Alphaproteobacteria</taxon>
        <taxon>Caulobacterales</taxon>
        <taxon>Caulobacteraceae</taxon>
        <taxon>Brevundimonas</taxon>
    </lineage>
</organism>
<dbReference type="InterPro" id="IPR006442">
    <property type="entry name" value="Antitoxin_Phd/YefM"/>
</dbReference>
<comment type="caution">
    <text evidence="3">The sequence shown here is derived from an EMBL/GenBank/DDBJ whole genome shotgun (WGS) entry which is preliminary data.</text>
</comment>
<sequence length="87" mass="9594">MTTQVNIAEAKARLSELVARAEAGEDIVLARAGKPAIRLVPTGVSERPRHFRIGAFAHHGPVSEEFLDLFLEPDPEFDPDKDIFPSE</sequence>
<protein>
    <recommendedName>
        <fullName evidence="2">Antitoxin</fullName>
    </recommendedName>
</protein>
<dbReference type="NCBIfam" id="TIGR01552">
    <property type="entry name" value="phd_fam"/>
    <property type="match status" value="1"/>
</dbReference>
<keyword evidence="4" id="KW-1185">Reference proteome</keyword>